<keyword evidence="1" id="KW-1133">Transmembrane helix</keyword>
<dbReference type="WBParaSite" id="PTRK_0000829700.1">
    <property type="protein sequence ID" value="PTRK_0000829700.1"/>
    <property type="gene ID" value="PTRK_0000829700"/>
</dbReference>
<dbReference type="Proteomes" id="UP000038045">
    <property type="component" value="Unplaced"/>
</dbReference>
<keyword evidence="2" id="KW-1185">Reference proteome</keyword>
<evidence type="ECO:0000313" key="3">
    <source>
        <dbReference type="WBParaSite" id="PTRK_0000829700.1"/>
    </source>
</evidence>
<reference evidence="3" key="1">
    <citation type="submission" date="2017-02" db="UniProtKB">
        <authorList>
            <consortium name="WormBaseParasite"/>
        </authorList>
    </citation>
    <scope>IDENTIFICATION</scope>
</reference>
<name>A0A0N4ZJR5_PARTI</name>
<accession>A0A0N4ZJR5</accession>
<proteinExistence type="predicted"/>
<organism evidence="2 3">
    <name type="scientific">Parastrongyloides trichosuri</name>
    <name type="common">Possum-specific nematode worm</name>
    <dbReference type="NCBI Taxonomy" id="131310"/>
    <lineage>
        <taxon>Eukaryota</taxon>
        <taxon>Metazoa</taxon>
        <taxon>Ecdysozoa</taxon>
        <taxon>Nematoda</taxon>
        <taxon>Chromadorea</taxon>
        <taxon>Rhabditida</taxon>
        <taxon>Tylenchina</taxon>
        <taxon>Panagrolaimomorpha</taxon>
        <taxon>Strongyloidoidea</taxon>
        <taxon>Strongyloididae</taxon>
        <taxon>Parastrongyloides</taxon>
    </lineage>
</organism>
<keyword evidence="1" id="KW-0472">Membrane</keyword>
<keyword evidence="1" id="KW-0812">Transmembrane</keyword>
<sequence length="229" mass="26185">MKGSPLECAIFCLISNAVIFQPKFDNKKCTYCVDVRPIVSECQNNPFECQDTNPEGIIYCLNVFEYSSKVQSTVRCISIWDLDFKNITEIYTNLSTSIDILRQVQSTQCTQRLMKNCNCSSCIREIEGPIKNVNENKLSINKTDIINIKENIKANDTGSLQGLMINNKVIIEEIDYEKNEKIPSFIIFEYGKNLFGKLFNSNNNSSIVPKFNLIILTLSIIIIFMKLLF</sequence>
<dbReference type="AlphaFoldDB" id="A0A0N4ZJR5"/>
<evidence type="ECO:0000256" key="1">
    <source>
        <dbReference type="SAM" id="Phobius"/>
    </source>
</evidence>
<feature type="transmembrane region" description="Helical" evidence="1">
    <location>
        <begin position="211"/>
        <end position="228"/>
    </location>
</feature>
<protein>
    <submittedName>
        <fullName evidence="3">Uncharacterized protein</fullName>
    </submittedName>
</protein>
<evidence type="ECO:0000313" key="2">
    <source>
        <dbReference type="Proteomes" id="UP000038045"/>
    </source>
</evidence>